<evidence type="ECO:0000259" key="6">
    <source>
        <dbReference type="PROSITE" id="PS50893"/>
    </source>
</evidence>
<dbReference type="InterPro" id="IPR003593">
    <property type="entry name" value="AAA+_ATPase"/>
</dbReference>
<dbReference type="AlphaFoldDB" id="A0A938Y0M8"/>
<dbReference type="PROSITE" id="PS50893">
    <property type="entry name" value="ABC_TRANSPORTER_2"/>
    <property type="match status" value="1"/>
</dbReference>
<dbReference type="PANTHER" id="PTHR43820:SF2">
    <property type="entry name" value="ABC TRANSPORTER ATP-BINDING PROTEIN"/>
    <property type="match status" value="1"/>
</dbReference>
<dbReference type="Pfam" id="PF00005">
    <property type="entry name" value="ABC_tran"/>
    <property type="match status" value="1"/>
</dbReference>
<feature type="domain" description="ABC transporter" evidence="6">
    <location>
        <begin position="2"/>
        <end position="237"/>
    </location>
</feature>
<sequence length="237" mass="26073">MLKLEQVHTYYGNSHILQGLSFEVPTGKCMALLGRNGAGKTTTIHSIAGLTTPRHGRISFCGATISGLPSYKIARQGIALVPQGRRIFPSLTIRENLTVSAREARQDRKAGQKVWTLEEVYELFPILKEREQNMGTQLSGGQQQMLAIGRALLTNPHFLLMDEPSEGLAPVVIEQIGEIIQTLKKTGLSILLVEQNFYLACAVADEVLIMNKGQIVWNGSPQALLANKEVQHQYLGV</sequence>
<dbReference type="InterPro" id="IPR027417">
    <property type="entry name" value="P-loop_NTPase"/>
</dbReference>
<evidence type="ECO:0000256" key="2">
    <source>
        <dbReference type="ARBA" id="ARBA00022448"/>
    </source>
</evidence>
<dbReference type="PANTHER" id="PTHR43820">
    <property type="entry name" value="HIGH-AFFINITY BRANCHED-CHAIN AMINO ACID TRANSPORT ATP-BINDING PROTEIN LIVF"/>
    <property type="match status" value="1"/>
</dbReference>
<dbReference type="GO" id="GO:0015807">
    <property type="term" value="P:L-amino acid transport"/>
    <property type="evidence" value="ECO:0007669"/>
    <property type="project" value="TreeGrafter"/>
</dbReference>
<evidence type="ECO:0000256" key="1">
    <source>
        <dbReference type="ARBA" id="ARBA00005417"/>
    </source>
</evidence>
<comment type="similarity">
    <text evidence="1">Belongs to the ABC transporter superfamily.</text>
</comment>
<keyword evidence="5" id="KW-0029">Amino-acid transport</keyword>
<accession>A0A938Y0M8</accession>
<protein>
    <submittedName>
        <fullName evidence="7">Branched-chain amino acid transport system ATP-binding protein</fullName>
    </submittedName>
</protein>
<dbReference type="EMBL" id="JAFBEB010000001">
    <property type="protein sequence ID" value="MBM7588970.1"/>
    <property type="molecule type" value="Genomic_DNA"/>
</dbReference>
<dbReference type="RefSeq" id="WP_204516676.1">
    <property type="nucleotide sequence ID" value="NZ_BAABIN010000009.1"/>
</dbReference>
<keyword evidence="2" id="KW-0813">Transport</keyword>
<evidence type="ECO:0000256" key="4">
    <source>
        <dbReference type="ARBA" id="ARBA00022840"/>
    </source>
</evidence>
<dbReference type="SMART" id="SM00382">
    <property type="entry name" value="AAA"/>
    <property type="match status" value="1"/>
</dbReference>
<reference evidence="7" key="1">
    <citation type="submission" date="2021-01" db="EMBL/GenBank/DDBJ databases">
        <title>Genomic Encyclopedia of Type Strains, Phase IV (KMG-IV): sequencing the most valuable type-strain genomes for metagenomic binning, comparative biology and taxonomic classification.</title>
        <authorList>
            <person name="Goeker M."/>
        </authorList>
    </citation>
    <scope>NUCLEOTIDE SEQUENCE</scope>
    <source>
        <strain evidence="7">DSM 25523</strain>
    </source>
</reference>
<keyword evidence="4 7" id="KW-0067">ATP-binding</keyword>
<keyword evidence="8" id="KW-1185">Reference proteome</keyword>
<dbReference type="InterPro" id="IPR003439">
    <property type="entry name" value="ABC_transporter-like_ATP-bd"/>
</dbReference>
<dbReference type="Proteomes" id="UP000717624">
    <property type="component" value="Unassembled WGS sequence"/>
</dbReference>
<organism evidence="7 8">
    <name type="scientific">Brevibacillus fulvus</name>
    <dbReference type="NCBI Taxonomy" id="1125967"/>
    <lineage>
        <taxon>Bacteria</taxon>
        <taxon>Bacillati</taxon>
        <taxon>Bacillota</taxon>
        <taxon>Bacilli</taxon>
        <taxon>Bacillales</taxon>
        <taxon>Paenibacillaceae</taxon>
        <taxon>Brevibacillus</taxon>
    </lineage>
</organism>
<dbReference type="CDD" id="cd03224">
    <property type="entry name" value="ABC_TM1139_LivF_branched"/>
    <property type="match status" value="1"/>
</dbReference>
<dbReference type="Gene3D" id="3.40.50.300">
    <property type="entry name" value="P-loop containing nucleotide triphosphate hydrolases"/>
    <property type="match status" value="1"/>
</dbReference>
<name>A0A938Y0M8_9BACL</name>
<dbReference type="SUPFAM" id="SSF52540">
    <property type="entry name" value="P-loop containing nucleoside triphosphate hydrolases"/>
    <property type="match status" value="1"/>
</dbReference>
<evidence type="ECO:0000313" key="7">
    <source>
        <dbReference type="EMBL" id="MBM7588970.1"/>
    </source>
</evidence>
<keyword evidence="3" id="KW-0547">Nucleotide-binding</keyword>
<dbReference type="InterPro" id="IPR052156">
    <property type="entry name" value="BCAA_Transport_ATP-bd_LivF"/>
</dbReference>
<proteinExistence type="inferred from homology"/>
<dbReference type="PROSITE" id="PS00211">
    <property type="entry name" value="ABC_TRANSPORTER_1"/>
    <property type="match status" value="1"/>
</dbReference>
<dbReference type="GO" id="GO:0005524">
    <property type="term" value="F:ATP binding"/>
    <property type="evidence" value="ECO:0007669"/>
    <property type="project" value="UniProtKB-KW"/>
</dbReference>
<evidence type="ECO:0000256" key="3">
    <source>
        <dbReference type="ARBA" id="ARBA00022741"/>
    </source>
</evidence>
<dbReference type="GO" id="GO:0015658">
    <property type="term" value="F:branched-chain amino acid transmembrane transporter activity"/>
    <property type="evidence" value="ECO:0007669"/>
    <property type="project" value="TreeGrafter"/>
</dbReference>
<evidence type="ECO:0000256" key="5">
    <source>
        <dbReference type="ARBA" id="ARBA00022970"/>
    </source>
</evidence>
<dbReference type="InterPro" id="IPR017871">
    <property type="entry name" value="ABC_transporter-like_CS"/>
</dbReference>
<comment type="caution">
    <text evidence="7">The sequence shown here is derived from an EMBL/GenBank/DDBJ whole genome shotgun (WGS) entry which is preliminary data.</text>
</comment>
<dbReference type="GO" id="GO:0016887">
    <property type="term" value="F:ATP hydrolysis activity"/>
    <property type="evidence" value="ECO:0007669"/>
    <property type="project" value="InterPro"/>
</dbReference>
<evidence type="ECO:0000313" key="8">
    <source>
        <dbReference type="Proteomes" id="UP000717624"/>
    </source>
</evidence>
<gene>
    <name evidence="7" type="ORF">JOD01_000556</name>
</gene>